<reference evidence="2" key="1">
    <citation type="journal article" date="2020" name="Stud. Mycol.">
        <title>101 Dothideomycetes genomes: a test case for predicting lifestyles and emergence of pathogens.</title>
        <authorList>
            <person name="Haridas S."/>
            <person name="Albert R."/>
            <person name="Binder M."/>
            <person name="Bloem J."/>
            <person name="Labutti K."/>
            <person name="Salamov A."/>
            <person name="Andreopoulos B."/>
            <person name="Baker S."/>
            <person name="Barry K."/>
            <person name="Bills G."/>
            <person name="Bluhm B."/>
            <person name="Cannon C."/>
            <person name="Castanera R."/>
            <person name="Culley D."/>
            <person name="Daum C."/>
            <person name="Ezra D."/>
            <person name="Gonzalez J."/>
            <person name="Henrissat B."/>
            <person name="Kuo A."/>
            <person name="Liang C."/>
            <person name="Lipzen A."/>
            <person name="Lutzoni F."/>
            <person name="Magnuson J."/>
            <person name="Mondo S."/>
            <person name="Nolan M."/>
            <person name="Ohm R."/>
            <person name="Pangilinan J."/>
            <person name="Park H.-J."/>
            <person name="Ramirez L."/>
            <person name="Alfaro M."/>
            <person name="Sun H."/>
            <person name="Tritt A."/>
            <person name="Yoshinaga Y."/>
            <person name="Zwiers L.-H."/>
            <person name="Turgeon B."/>
            <person name="Goodwin S."/>
            <person name="Spatafora J."/>
            <person name="Crous P."/>
            <person name="Grigoriev I."/>
        </authorList>
    </citation>
    <scope>NUCLEOTIDE SEQUENCE</scope>
    <source>
        <strain evidence="2">CBS 262.69</strain>
    </source>
</reference>
<proteinExistence type="predicted"/>
<organism evidence="2 3">
    <name type="scientific">Trichodelitschia bisporula</name>
    <dbReference type="NCBI Taxonomy" id="703511"/>
    <lineage>
        <taxon>Eukaryota</taxon>
        <taxon>Fungi</taxon>
        <taxon>Dikarya</taxon>
        <taxon>Ascomycota</taxon>
        <taxon>Pezizomycotina</taxon>
        <taxon>Dothideomycetes</taxon>
        <taxon>Dothideomycetes incertae sedis</taxon>
        <taxon>Phaeotrichales</taxon>
        <taxon>Phaeotrichaceae</taxon>
        <taxon>Trichodelitschia</taxon>
    </lineage>
</organism>
<protein>
    <submittedName>
        <fullName evidence="2">Uncharacterized protein</fullName>
    </submittedName>
</protein>
<keyword evidence="3" id="KW-1185">Reference proteome</keyword>
<accession>A0A6G1HUX7</accession>
<name>A0A6G1HUX7_9PEZI</name>
<evidence type="ECO:0000313" key="3">
    <source>
        <dbReference type="Proteomes" id="UP000799640"/>
    </source>
</evidence>
<evidence type="ECO:0000313" key="2">
    <source>
        <dbReference type="EMBL" id="KAF2399858.1"/>
    </source>
</evidence>
<evidence type="ECO:0000256" key="1">
    <source>
        <dbReference type="SAM" id="MobiDB-lite"/>
    </source>
</evidence>
<feature type="region of interest" description="Disordered" evidence="1">
    <location>
        <begin position="1"/>
        <end position="62"/>
    </location>
</feature>
<dbReference type="EMBL" id="ML996696">
    <property type="protein sequence ID" value="KAF2399858.1"/>
    <property type="molecule type" value="Genomic_DNA"/>
</dbReference>
<dbReference type="AlphaFoldDB" id="A0A6G1HUX7"/>
<dbReference type="Proteomes" id="UP000799640">
    <property type="component" value="Unassembled WGS sequence"/>
</dbReference>
<sequence>MKSATSSYDKQLVLKGASSHRKRRTGPKVESGPTPCQPDKQRRSRALPPPPAPNKPGFGPPTACEACCMPPIRISKPDG</sequence>
<gene>
    <name evidence="2" type="ORF">EJ06DRAFT_37124</name>
</gene>